<keyword evidence="2" id="KW-1185">Reference proteome</keyword>
<dbReference type="EMBL" id="CP011309">
    <property type="protein sequence ID" value="AKF27011.1"/>
    <property type="molecule type" value="Genomic_DNA"/>
</dbReference>
<dbReference type="Proteomes" id="UP000034037">
    <property type="component" value="Chromosome"/>
</dbReference>
<reference evidence="1 2" key="1">
    <citation type="submission" date="2015-04" db="EMBL/GenBank/DDBJ databases">
        <title>Complete Genome Sequence of Brevibacterium flavum ATCC 15168.</title>
        <authorList>
            <person name="Ahn J."/>
            <person name="Park G."/>
            <person name="Jeon W."/>
            <person name="Jang Y."/>
            <person name="Jang M."/>
            <person name="Lee H."/>
            <person name="Lee H."/>
        </authorList>
    </citation>
    <scope>NUCLEOTIDE SEQUENCE [LARGE SCALE GENOMIC DNA]</scope>
    <source>
        <strain evidence="1 2">ATCC 15168</strain>
    </source>
</reference>
<evidence type="ECO:0000313" key="2">
    <source>
        <dbReference type="Proteomes" id="UP000034037"/>
    </source>
</evidence>
<accession>A0A0F6WQ99</accession>
<sequence>MAMPTSTEIDAEAVRLGIDRQGVCPPRMRAQVAASLAERTNPAVGEVEDLHIIVARFDRNLIQEGVASEHVRAAAVGALVAAIVTPSNITNQ</sequence>
<dbReference type="HOGENOM" id="CLU_2407510_0_0_11"/>
<dbReference type="PATRIC" id="fig|92706.3.peg.1098"/>
<proteinExistence type="predicted"/>
<organism evidence="1 2">
    <name type="scientific">[Brevibacterium] flavum</name>
    <dbReference type="NCBI Taxonomy" id="92706"/>
    <lineage>
        <taxon>Bacteria</taxon>
        <taxon>Bacillati</taxon>
        <taxon>Actinomycetota</taxon>
        <taxon>Actinomycetes</taxon>
        <taxon>Mycobacteriales</taxon>
        <taxon>Corynebacteriaceae</taxon>
        <taxon>Corynebacterium</taxon>
    </lineage>
</organism>
<dbReference type="AlphaFoldDB" id="A0A0F6WQ99"/>
<gene>
    <name evidence="1" type="ORF">YH66_05290</name>
</gene>
<protein>
    <submittedName>
        <fullName evidence="1">Uncharacterized protein</fullName>
    </submittedName>
</protein>
<evidence type="ECO:0000313" key="1">
    <source>
        <dbReference type="EMBL" id="AKF27011.1"/>
    </source>
</evidence>
<name>A0A0F6WQ99_9CORY</name>